<reference evidence="2 3" key="1">
    <citation type="submission" date="2017-05" db="EMBL/GenBank/DDBJ databases">
        <title>Complete genome sequence of Streptomyces sp. SCSIO 03032 revealed the diverse biosynthetic pathways for its bioactive secondary metabolites.</title>
        <authorList>
            <person name="Ma L."/>
            <person name="Zhu Y."/>
            <person name="Zhang W."/>
            <person name="Zhang G."/>
            <person name="Tian X."/>
            <person name="Zhang S."/>
            <person name="Zhang C."/>
        </authorList>
    </citation>
    <scope>NUCLEOTIDE SEQUENCE [LARGE SCALE GENOMIC DNA]</scope>
    <source>
        <strain evidence="2 3">SCSIO 03032</strain>
    </source>
</reference>
<dbReference type="KEGG" id="smao:CAG99_10365"/>
<dbReference type="AlphaFoldDB" id="A0A1W7CWK8"/>
<evidence type="ECO:0000256" key="1">
    <source>
        <dbReference type="SAM" id="MobiDB-lite"/>
    </source>
</evidence>
<dbReference type="Proteomes" id="UP000194218">
    <property type="component" value="Chromosome"/>
</dbReference>
<sequence>MAKPEMSLGGWQSRVQSQQFDASEAVAPRPGHGDGAPRAALGSGVDDRGEGRVGCGAAGDAGGSWCRSVAFTRMPA</sequence>
<name>A0A1W7CWK8_9ACTN</name>
<keyword evidence="3" id="KW-1185">Reference proteome</keyword>
<feature type="region of interest" description="Disordered" evidence="1">
    <location>
        <begin position="1"/>
        <end position="62"/>
    </location>
</feature>
<accession>A0A1W7CWK8</accession>
<evidence type="ECO:0000313" key="3">
    <source>
        <dbReference type="Proteomes" id="UP000194218"/>
    </source>
</evidence>
<feature type="compositionally biased region" description="Gly residues" evidence="1">
    <location>
        <begin position="52"/>
        <end position="62"/>
    </location>
</feature>
<gene>
    <name evidence="2" type="ORF">CAG99_10365</name>
</gene>
<proteinExistence type="predicted"/>
<organism evidence="2 3">
    <name type="scientific">Streptomyces marincola</name>
    <dbReference type="NCBI Taxonomy" id="2878388"/>
    <lineage>
        <taxon>Bacteria</taxon>
        <taxon>Bacillati</taxon>
        <taxon>Actinomycetota</taxon>
        <taxon>Actinomycetes</taxon>
        <taxon>Kitasatosporales</taxon>
        <taxon>Streptomycetaceae</taxon>
        <taxon>Streptomyces</taxon>
    </lineage>
</organism>
<protein>
    <submittedName>
        <fullName evidence="2">Uncharacterized protein</fullName>
    </submittedName>
</protein>
<dbReference type="EMBL" id="CP021121">
    <property type="protein sequence ID" value="ARQ69214.1"/>
    <property type="molecule type" value="Genomic_DNA"/>
</dbReference>
<evidence type="ECO:0000313" key="2">
    <source>
        <dbReference type="EMBL" id="ARQ69214.1"/>
    </source>
</evidence>